<dbReference type="CDD" id="cd03467">
    <property type="entry name" value="Rieske"/>
    <property type="match status" value="1"/>
</dbReference>
<dbReference type="Pfam" id="PF00355">
    <property type="entry name" value="Rieske"/>
    <property type="match status" value="1"/>
</dbReference>
<keyword evidence="2" id="KW-0479">Metal-binding</keyword>
<dbReference type="Pfam" id="PF13483">
    <property type="entry name" value="Lactamase_B_3"/>
    <property type="match status" value="1"/>
</dbReference>
<dbReference type="Gene3D" id="3.60.15.10">
    <property type="entry name" value="Ribonuclease Z/Hydroxyacylglutathione hydrolase-like"/>
    <property type="match status" value="1"/>
</dbReference>
<dbReference type="Gene3D" id="2.102.10.10">
    <property type="entry name" value="Rieske [2Fe-2S] iron-sulphur domain"/>
    <property type="match status" value="1"/>
</dbReference>
<gene>
    <name evidence="7" type="ORF">H6G06_24135</name>
</gene>
<organism evidence="7 8">
    <name type="scientific">Anabaena sphaerica FACHB-251</name>
    <dbReference type="NCBI Taxonomy" id="2692883"/>
    <lineage>
        <taxon>Bacteria</taxon>
        <taxon>Bacillati</taxon>
        <taxon>Cyanobacteriota</taxon>
        <taxon>Cyanophyceae</taxon>
        <taxon>Nostocales</taxon>
        <taxon>Nostocaceae</taxon>
        <taxon>Anabaena</taxon>
    </lineage>
</organism>
<evidence type="ECO:0000313" key="7">
    <source>
        <dbReference type="EMBL" id="MBD2296481.1"/>
    </source>
</evidence>
<evidence type="ECO:0000313" key="8">
    <source>
        <dbReference type="Proteomes" id="UP000662185"/>
    </source>
</evidence>
<proteinExistence type="predicted"/>
<dbReference type="GO" id="GO:0004497">
    <property type="term" value="F:monooxygenase activity"/>
    <property type="evidence" value="ECO:0007669"/>
    <property type="project" value="UniProtKB-ARBA"/>
</dbReference>
<evidence type="ECO:0000259" key="6">
    <source>
        <dbReference type="PROSITE" id="PS51296"/>
    </source>
</evidence>
<reference evidence="8" key="1">
    <citation type="journal article" date="2020" name="ISME J.">
        <title>Comparative genomics reveals insights into cyanobacterial evolution and habitat adaptation.</title>
        <authorList>
            <person name="Chen M.Y."/>
            <person name="Teng W.K."/>
            <person name="Zhao L."/>
            <person name="Hu C.X."/>
            <person name="Zhou Y.K."/>
            <person name="Han B.P."/>
            <person name="Song L.R."/>
            <person name="Shu W.S."/>
        </authorList>
    </citation>
    <scope>NUCLEOTIDE SEQUENCE [LARGE SCALE GENOMIC DNA]</scope>
    <source>
        <strain evidence="8">FACHB-251</strain>
    </source>
</reference>
<dbReference type="Pfam" id="PF25451">
    <property type="entry name" value="SCP2_Rv3818"/>
    <property type="match status" value="1"/>
</dbReference>
<dbReference type="AlphaFoldDB" id="A0A927A3S8"/>
<dbReference type="PANTHER" id="PTHR43546">
    <property type="entry name" value="UPF0173 METAL-DEPENDENT HYDROLASE MJ1163-RELATED"/>
    <property type="match status" value="1"/>
</dbReference>
<dbReference type="GO" id="GO:0046872">
    <property type="term" value="F:metal ion binding"/>
    <property type="evidence" value="ECO:0007669"/>
    <property type="project" value="UniProtKB-KW"/>
</dbReference>
<evidence type="ECO:0000256" key="1">
    <source>
        <dbReference type="ARBA" id="ARBA00022714"/>
    </source>
</evidence>
<evidence type="ECO:0000256" key="2">
    <source>
        <dbReference type="ARBA" id="ARBA00022723"/>
    </source>
</evidence>
<keyword evidence="5" id="KW-0175">Coiled coil</keyword>
<dbReference type="SUPFAM" id="SSF56281">
    <property type="entry name" value="Metallo-hydrolase/oxidoreductase"/>
    <property type="match status" value="1"/>
</dbReference>
<dbReference type="InterPro" id="IPR050114">
    <property type="entry name" value="UPF0173_UPF0282_UlaG_hydrolase"/>
</dbReference>
<dbReference type="InterPro" id="IPR036922">
    <property type="entry name" value="Rieske_2Fe-2S_sf"/>
</dbReference>
<evidence type="ECO:0000256" key="5">
    <source>
        <dbReference type="SAM" id="Coils"/>
    </source>
</evidence>
<protein>
    <submittedName>
        <fullName evidence="7">MBL fold metallo-hydrolase</fullName>
    </submittedName>
</protein>
<dbReference type="InterPro" id="IPR017941">
    <property type="entry name" value="Rieske_2Fe-2S"/>
</dbReference>
<comment type="caution">
    <text evidence="7">The sequence shown here is derived from an EMBL/GenBank/DDBJ whole genome shotgun (WGS) entry which is preliminary data.</text>
</comment>
<dbReference type="Proteomes" id="UP000662185">
    <property type="component" value="Unassembled WGS sequence"/>
</dbReference>
<feature type="domain" description="Rieske" evidence="6">
    <location>
        <begin position="427"/>
        <end position="514"/>
    </location>
</feature>
<dbReference type="InterPro" id="IPR057330">
    <property type="entry name" value="SCP2_Rv3818"/>
</dbReference>
<dbReference type="SUPFAM" id="SSF50022">
    <property type="entry name" value="ISP domain"/>
    <property type="match status" value="1"/>
</dbReference>
<keyword evidence="3" id="KW-0408">Iron</keyword>
<sequence length="514" mass="59562">MNETFSLKFLGHAGILVKAYGVTLLCDPWMSESGAFLHSWHQFPPNDFIERQSLYDADYLYISHDHEDHFDKYFLKNFPKHKVTVIVADFLSDTFAKEIADLGFPRIWCLKDWEQCNLADSFSIVVVKDQSLYKIDSALLIQVGNTNILHKNDCHIPDEDISKYRDYGIDLLFAQFSGAMWYPATYTYEAKKQQRVATKLKQNLISSFVDFANSICAKQIFHCAGPACFLEDEIFHLNFQENSIFHDQWDVYPELSQRLNGNLHLLLPGDDVVLFDEKELHIRHQTTTLNFSEKASLLKEYQHKRTAVIQSYLKSLPQADQDFVQKFTNYVQQLFCKSDYLTKKVNALVKFTLIGTNNGCVYVDTRNQLFAVFQSSAEMPNYEFTIETAIANLLVKGEETWENLFLSMRFKAKRNPDIYNWPLFAVLRYGHEPKLIAQIENVMRAAENEKILVRDENQEYQVQRYCPHAGADLTHAKIQDNKLVCPRHHWVFDLAAQGKCVSGGNMPLKIYDLC</sequence>
<dbReference type="GO" id="GO:0016705">
    <property type="term" value="F:oxidoreductase activity, acting on paired donors, with incorporation or reduction of molecular oxygen"/>
    <property type="evidence" value="ECO:0007669"/>
    <property type="project" value="UniProtKB-ARBA"/>
</dbReference>
<dbReference type="InterPro" id="IPR036866">
    <property type="entry name" value="RibonucZ/Hydroxyglut_hydro"/>
</dbReference>
<dbReference type="GO" id="GO:0051537">
    <property type="term" value="F:2 iron, 2 sulfur cluster binding"/>
    <property type="evidence" value="ECO:0007669"/>
    <property type="project" value="UniProtKB-KW"/>
</dbReference>
<evidence type="ECO:0000256" key="4">
    <source>
        <dbReference type="ARBA" id="ARBA00023014"/>
    </source>
</evidence>
<keyword evidence="1" id="KW-0001">2Fe-2S</keyword>
<name>A0A927A3S8_9NOST</name>
<dbReference type="RefSeq" id="WP_190564601.1">
    <property type="nucleotide sequence ID" value="NZ_JACJQU010000024.1"/>
</dbReference>
<keyword evidence="8" id="KW-1185">Reference proteome</keyword>
<keyword evidence="4" id="KW-0411">Iron-sulfur</keyword>
<evidence type="ECO:0000256" key="3">
    <source>
        <dbReference type="ARBA" id="ARBA00023004"/>
    </source>
</evidence>
<dbReference type="PROSITE" id="PS51296">
    <property type="entry name" value="RIESKE"/>
    <property type="match status" value="1"/>
</dbReference>
<dbReference type="EMBL" id="JACJQU010000024">
    <property type="protein sequence ID" value="MBD2296481.1"/>
    <property type="molecule type" value="Genomic_DNA"/>
</dbReference>
<accession>A0A927A3S8</accession>
<feature type="coiled-coil region" evidence="5">
    <location>
        <begin position="436"/>
        <end position="463"/>
    </location>
</feature>